<evidence type="ECO:0000256" key="2">
    <source>
        <dbReference type="SAM" id="MobiDB-lite"/>
    </source>
</evidence>
<evidence type="ECO:0000256" key="1">
    <source>
        <dbReference type="ARBA" id="ARBA00007068"/>
    </source>
</evidence>
<dbReference type="InterPro" id="IPR016117">
    <property type="entry name" value="ArgJ-like_dom_sf"/>
</dbReference>
<dbReference type="KEGG" id="nth:Nther_2221"/>
<feature type="region of interest" description="Disordered" evidence="2">
    <location>
        <begin position="221"/>
        <end position="265"/>
    </location>
</feature>
<accession>B2A815</accession>
<reference evidence="3 4" key="2">
    <citation type="journal article" date="2011" name="J. Bacteriol.">
        <title>Complete genome sequence of the anaerobic, halophilic alkalithermophile Natranaerobius thermophilus JW/NM-WN-LF.</title>
        <authorList>
            <person name="Zhao B."/>
            <person name="Mesbah N.M."/>
            <person name="Dalin E."/>
            <person name="Goodwin L."/>
            <person name="Nolan M."/>
            <person name="Pitluck S."/>
            <person name="Chertkov O."/>
            <person name="Brettin T.S."/>
            <person name="Han J."/>
            <person name="Larimer F.W."/>
            <person name="Land M.L."/>
            <person name="Hauser L."/>
            <person name="Kyrpides N."/>
            <person name="Wiegel J."/>
        </authorList>
    </citation>
    <scope>NUCLEOTIDE SEQUENCE [LARGE SCALE GENOMIC DNA]</scope>
    <source>
        <strain evidence="4">ATCC BAA-1301 / DSM 18059 / JW/NM-WN-LF</strain>
    </source>
</reference>
<dbReference type="RefSeq" id="WP_012448639.1">
    <property type="nucleotide sequence ID" value="NC_010718.1"/>
</dbReference>
<dbReference type="Pfam" id="PF03576">
    <property type="entry name" value="Peptidase_S58"/>
    <property type="match status" value="1"/>
</dbReference>
<name>B2A815_NATTJ</name>
<dbReference type="eggNOG" id="COG3191">
    <property type="taxonomic scope" value="Bacteria"/>
</dbReference>
<dbReference type="InterPro" id="IPR005321">
    <property type="entry name" value="Peptidase_S58_DmpA"/>
</dbReference>
<dbReference type="MEROPS" id="P01.101"/>
<sequence length="361" mass="37414">MSIKSCSITELTDFKFGHAQDFQAATGVTVITTTEGQGVTAGVDVRGSAPGTRETDLLDPTNLVEEVHGIFLAGGSAFGLEAAGGIMKYLEESGVGVPTGYAKVPIVPGAILFDLGIGDPRTRPDANMGYQAAKNAANSNPQEGNYGCGTGATIGKFAGEAHAMKAGVGVSAFRTGDLIVASLVAVNCFGEVIDPETGQIIGGAYDSSTYQFIRAREVLGHDSESDKENSNSADNGKDQGNSHGDSERDSGGYNDDNDDGERSIFSRNNTTIGVVVTNAQLTKAAATKVSQMAHSGISRTTRPAHSMLDGDALFTMASGRVTSDLTLIGELAALSVEKSIINGVTKAQSSHNLPAHNDIFF</sequence>
<dbReference type="PANTHER" id="PTHR36512:SF3">
    <property type="entry name" value="BLR5678 PROTEIN"/>
    <property type="match status" value="1"/>
</dbReference>
<dbReference type="EMBL" id="CP001034">
    <property type="protein sequence ID" value="ACB85787.1"/>
    <property type="molecule type" value="Genomic_DNA"/>
</dbReference>
<feature type="compositionally biased region" description="Polar residues" evidence="2">
    <location>
        <begin position="230"/>
        <end position="243"/>
    </location>
</feature>
<evidence type="ECO:0000313" key="4">
    <source>
        <dbReference type="Proteomes" id="UP000001683"/>
    </source>
</evidence>
<dbReference type="Proteomes" id="UP000001683">
    <property type="component" value="Chromosome"/>
</dbReference>
<dbReference type="Gene3D" id="3.60.70.12">
    <property type="entry name" value="L-amino peptidase D-ALA esterase/amidase"/>
    <property type="match status" value="1"/>
</dbReference>
<dbReference type="SUPFAM" id="SSF56266">
    <property type="entry name" value="DmpA/ArgJ-like"/>
    <property type="match status" value="1"/>
</dbReference>
<organism evidence="3 4">
    <name type="scientific">Natranaerobius thermophilus (strain ATCC BAA-1301 / DSM 18059 / JW/NM-WN-LF)</name>
    <dbReference type="NCBI Taxonomy" id="457570"/>
    <lineage>
        <taxon>Bacteria</taxon>
        <taxon>Bacillati</taxon>
        <taxon>Bacillota</taxon>
        <taxon>Clostridia</taxon>
        <taxon>Natranaerobiales</taxon>
        <taxon>Natranaerobiaceae</taxon>
        <taxon>Natranaerobius</taxon>
    </lineage>
</organism>
<dbReference type="InParanoid" id="B2A815"/>
<dbReference type="PANTHER" id="PTHR36512">
    <property type="entry name" value="D-AMINOPEPTIDASE"/>
    <property type="match status" value="1"/>
</dbReference>
<dbReference type="AlphaFoldDB" id="B2A815"/>
<dbReference type="STRING" id="457570.Nther_2221"/>
<dbReference type="HOGENOM" id="CLU_044458_1_0_9"/>
<evidence type="ECO:0000313" key="3">
    <source>
        <dbReference type="EMBL" id="ACB85787.1"/>
    </source>
</evidence>
<gene>
    <name evidence="3" type="ordered locus">Nther_2221</name>
</gene>
<protein>
    <submittedName>
        <fullName evidence="3">Peptidase S58 DmpA</fullName>
    </submittedName>
</protein>
<keyword evidence="4" id="KW-1185">Reference proteome</keyword>
<dbReference type="CDD" id="cd02252">
    <property type="entry name" value="nylC_like"/>
    <property type="match status" value="1"/>
</dbReference>
<dbReference type="GO" id="GO:0004177">
    <property type="term" value="F:aminopeptidase activity"/>
    <property type="evidence" value="ECO:0007669"/>
    <property type="project" value="TreeGrafter"/>
</dbReference>
<proteinExistence type="inferred from homology"/>
<comment type="similarity">
    <text evidence="1">Belongs to the peptidase S58 family.</text>
</comment>
<reference evidence="3 4" key="1">
    <citation type="submission" date="2008-04" db="EMBL/GenBank/DDBJ databases">
        <title>Complete sequence of chromosome of Natranaerobius thermophilus JW/NM-WN-LF.</title>
        <authorList>
            <consortium name="US DOE Joint Genome Institute"/>
            <person name="Copeland A."/>
            <person name="Lucas S."/>
            <person name="Lapidus A."/>
            <person name="Glavina del Rio T."/>
            <person name="Dalin E."/>
            <person name="Tice H."/>
            <person name="Bruce D."/>
            <person name="Goodwin L."/>
            <person name="Pitluck S."/>
            <person name="Chertkov O."/>
            <person name="Brettin T."/>
            <person name="Detter J.C."/>
            <person name="Han C."/>
            <person name="Kuske C.R."/>
            <person name="Schmutz J."/>
            <person name="Larimer F."/>
            <person name="Land M."/>
            <person name="Hauser L."/>
            <person name="Kyrpides N."/>
            <person name="Lykidis A."/>
            <person name="Mesbah N.M."/>
            <person name="Wiegel J."/>
        </authorList>
    </citation>
    <scope>NUCLEOTIDE SEQUENCE [LARGE SCALE GENOMIC DNA]</scope>
    <source>
        <strain evidence="4">ATCC BAA-1301 / DSM 18059 / JW/NM-WN-LF</strain>
    </source>
</reference>